<gene>
    <name evidence="2" type="ORF">DS2_14994</name>
</gene>
<keyword evidence="3" id="KW-1185">Reference proteome</keyword>
<keyword evidence="1" id="KW-1133">Transmembrane helix</keyword>
<dbReference type="AlphaFoldDB" id="W7QA88"/>
<sequence length="283" mass="33459">MLKAFVARWTLSIFLVISFTPIISYADKVLIYPKPRHERDMRDDYPIELLKLALERSEQKIEIVTANTPMQQQRALWAVENGLVDIMWTMMNQTRESYPYSVPFDIYQGIFGNRLILIHQDQLAEFSKIEHPCDFYKYTAIMGHDWPDTRFYLHHGLPITTSSSYESLFNMLLKGHGDYFPRSVSEIFIELEHHTNEPFVVEPNWMIVYKAEMRFILSKQAYESYGQAILKGLNQTLADGSFNKLFEKFHGDVLKKAQLNKRKWLNLDMNYQMHCDLLEKARR</sequence>
<keyword evidence="1" id="KW-0812">Transmembrane</keyword>
<dbReference type="STRING" id="1328313.DS2_14994"/>
<dbReference type="eggNOG" id="COG0834">
    <property type="taxonomic scope" value="Bacteria"/>
</dbReference>
<reference evidence="2 3" key="1">
    <citation type="journal article" date="2014" name="Genome Announc.">
        <title>Draft Genome Sequence of the Agar-Degrading Bacterium Catenovulum sp. Strain DS-2, Isolated from Intestines of Haliotis diversicolor.</title>
        <authorList>
            <person name="Shan D."/>
            <person name="Li X."/>
            <person name="Gu Z."/>
            <person name="Wei G."/>
            <person name="Gao Z."/>
            <person name="Shao Z."/>
        </authorList>
    </citation>
    <scope>NUCLEOTIDE SEQUENCE [LARGE SCALE GENOMIC DNA]</scope>
    <source>
        <strain evidence="2 3">DS-2</strain>
    </source>
</reference>
<name>W7QA88_9ALTE</name>
<dbReference type="SUPFAM" id="SSF53850">
    <property type="entry name" value="Periplasmic binding protein-like II"/>
    <property type="match status" value="1"/>
</dbReference>
<feature type="transmembrane region" description="Helical" evidence="1">
    <location>
        <begin position="6"/>
        <end position="26"/>
    </location>
</feature>
<accession>W7QA88</accession>
<evidence type="ECO:0000313" key="3">
    <source>
        <dbReference type="Proteomes" id="UP000019276"/>
    </source>
</evidence>
<evidence type="ECO:0000313" key="2">
    <source>
        <dbReference type="EMBL" id="EWH08926.1"/>
    </source>
</evidence>
<protein>
    <recommendedName>
        <fullName evidence="4">Solute-binding protein family 3/N-terminal domain-containing protein</fullName>
    </recommendedName>
</protein>
<evidence type="ECO:0000256" key="1">
    <source>
        <dbReference type="SAM" id="Phobius"/>
    </source>
</evidence>
<dbReference type="Proteomes" id="UP000019276">
    <property type="component" value="Unassembled WGS sequence"/>
</dbReference>
<dbReference type="RefSeq" id="WP_035015648.1">
    <property type="nucleotide sequence ID" value="NZ_ARZY01000033.1"/>
</dbReference>
<comment type="caution">
    <text evidence="2">The sequence shown here is derived from an EMBL/GenBank/DDBJ whole genome shotgun (WGS) entry which is preliminary data.</text>
</comment>
<dbReference type="OrthoDB" id="547680at2"/>
<evidence type="ECO:0008006" key="4">
    <source>
        <dbReference type="Google" id="ProtNLM"/>
    </source>
</evidence>
<keyword evidence="1" id="KW-0472">Membrane</keyword>
<proteinExistence type="predicted"/>
<dbReference type="EMBL" id="ARZY01000033">
    <property type="protein sequence ID" value="EWH08926.1"/>
    <property type="molecule type" value="Genomic_DNA"/>
</dbReference>
<organism evidence="2 3">
    <name type="scientific">Catenovulum agarivorans DS-2</name>
    <dbReference type="NCBI Taxonomy" id="1328313"/>
    <lineage>
        <taxon>Bacteria</taxon>
        <taxon>Pseudomonadati</taxon>
        <taxon>Pseudomonadota</taxon>
        <taxon>Gammaproteobacteria</taxon>
        <taxon>Alteromonadales</taxon>
        <taxon>Alteromonadaceae</taxon>
        <taxon>Catenovulum</taxon>
    </lineage>
</organism>